<dbReference type="EC" id="2.7.1.2" evidence="2"/>
<comment type="similarity">
    <text evidence="1">Belongs to the ROK (NagC/XylR) family.</text>
</comment>
<organism evidence="2 3">
    <name type="scientific">Symbiobacterium terraclitae</name>
    <dbReference type="NCBI Taxonomy" id="557451"/>
    <lineage>
        <taxon>Bacteria</taxon>
        <taxon>Bacillati</taxon>
        <taxon>Bacillota</taxon>
        <taxon>Clostridia</taxon>
        <taxon>Eubacteriales</taxon>
        <taxon>Symbiobacteriaceae</taxon>
        <taxon>Symbiobacterium</taxon>
    </lineage>
</organism>
<dbReference type="InterPro" id="IPR000600">
    <property type="entry name" value="ROK"/>
</dbReference>
<keyword evidence="2" id="KW-0808">Transferase</keyword>
<reference evidence="2 3" key="1">
    <citation type="submission" date="2021-03" db="EMBL/GenBank/DDBJ databases">
        <title>Genomic Encyclopedia of Type Strains, Phase IV (KMG-IV): sequencing the most valuable type-strain genomes for metagenomic binning, comparative biology and taxonomic classification.</title>
        <authorList>
            <person name="Goeker M."/>
        </authorList>
    </citation>
    <scope>NUCLEOTIDE SEQUENCE [LARGE SCALE GENOMIC DNA]</scope>
    <source>
        <strain evidence="2 3">DSM 27138</strain>
    </source>
</reference>
<gene>
    <name evidence="2" type="ORF">J2Z79_000689</name>
</gene>
<dbReference type="RefSeq" id="WP_209465455.1">
    <property type="nucleotide sequence ID" value="NZ_JAGGLG010000004.1"/>
</dbReference>
<dbReference type="PROSITE" id="PS01125">
    <property type="entry name" value="ROK"/>
    <property type="match status" value="1"/>
</dbReference>
<protein>
    <submittedName>
        <fullName evidence="2">Glucokinase</fullName>
        <ecNumber evidence="2">2.7.1.2</ecNumber>
    </submittedName>
</protein>
<dbReference type="GO" id="GO:0004340">
    <property type="term" value="F:glucokinase activity"/>
    <property type="evidence" value="ECO:0007669"/>
    <property type="project" value="UniProtKB-EC"/>
</dbReference>
<dbReference type="PANTHER" id="PTHR18964:SF149">
    <property type="entry name" value="BIFUNCTIONAL UDP-N-ACETYLGLUCOSAMINE 2-EPIMERASE_N-ACETYLMANNOSAMINE KINASE"/>
    <property type="match status" value="1"/>
</dbReference>
<keyword evidence="3" id="KW-1185">Reference proteome</keyword>
<evidence type="ECO:0000256" key="1">
    <source>
        <dbReference type="ARBA" id="ARBA00006479"/>
    </source>
</evidence>
<dbReference type="PANTHER" id="PTHR18964">
    <property type="entry name" value="ROK (REPRESSOR, ORF, KINASE) FAMILY"/>
    <property type="match status" value="1"/>
</dbReference>
<dbReference type="Pfam" id="PF00480">
    <property type="entry name" value="ROK"/>
    <property type="match status" value="1"/>
</dbReference>
<dbReference type="EMBL" id="JAGGLG010000004">
    <property type="protein sequence ID" value="MBP2017306.1"/>
    <property type="molecule type" value="Genomic_DNA"/>
</dbReference>
<dbReference type="InterPro" id="IPR043129">
    <property type="entry name" value="ATPase_NBD"/>
</dbReference>
<dbReference type="Gene3D" id="3.30.420.40">
    <property type="match status" value="2"/>
</dbReference>
<name>A0ABS4JP42_9FIRM</name>
<sequence>MRLAIGIDLGGTSIAGAVVDSAGRKLAILRRPTPASEGPTVVLAAMQEMVAELLARSPGPVLGIGLGITGTMDREAGISIISPNFEGWRNVDVLTPFRQRFGLPVVMDNDVRVGALGELHFGAGRRYRSFLFTAIGTGIGGGIVFDRQLYRGPYGTAGEFGHIPIRADGGPRCGCGATGCLEALCSGPAIRRRALEALADRSEPSVLRSLPAEEVSARTLAEAARAGDRLAQQLWEEIGADFGLGVAAYYNLLGPEAVIVGGGVSLAGDLLLEPARRAARERLMSPIRDHVELVPAELGDEAAVVGAATLVEGLVVA</sequence>
<dbReference type="Proteomes" id="UP001519289">
    <property type="component" value="Unassembled WGS sequence"/>
</dbReference>
<proteinExistence type="inferred from homology"/>
<dbReference type="SUPFAM" id="SSF53067">
    <property type="entry name" value="Actin-like ATPase domain"/>
    <property type="match status" value="1"/>
</dbReference>
<accession>A0ABS4JP42</accession>
<evidence type="ECO:0000313" key="3">
    <source>
        <dbReference type="Proteomes" id="UP001519289"/>
    </source>
</evidence>
<dbReference type="InterPro" id="IPR049874">
    <property type="entry name" value="ROK_cs"/>
</dbReference>
<evidence type="ECO:0000313" key="2">
    <source>
        <dbReference type="EMBL" id="MBP2017306.1"/>
    </source>
</evidence>
<comment type="caution">
    <text evidence="2">The sequence shown here is derived from an EMBL/GenBank/DDBJ whole genome shotgun (WGS) entry which is preliminary data.</text>
</comment>